<dbReference type="RefSeq" id="WP_185042565.1">
    <property type="nucleotide sequence ID" value="NZ_BAABFG010000005.1"/>
</dbReference>
<dbReference type="InterPro" id="IPR029068">
    <property type="entry name" value="Glyas_Bleomycin-R_OHBP_Dase"/>
</dbReference>
<evidence type="ECO:0008006" key="3">
    <source>
        <dbReference type="Google" id="ProtNLM"/>
    </source>
</evidence>
<reference evidence="1 2" key="1">
    <citation type="submission" date="2020-08" db="EMBL/GenBank/DDBJ databases">
        <title>Sequencing the genomes of 1000 actinobacteria strains.</title>
        <authorList>
            <person name="Klenk H.-P."/>
        </authorList>
    </citation>
    <scope>NUCLEOTIDE SEQUENCE [LARGE SCALE GENOMIC DNA]</scope>
    <source>
        <strain evidence="1 2">DSM 45809</strain>
    </source>
</reference>
<sequence>MQIGVQAAVPVLYVRGVESARAFYGLFGYGEVKAGGDGAARWSYLQCDEHTLLLACVQPPLVQVELPLLIYLYVTDLTGLRARLDEAGHAYEMAGYPEHAPGGELRTHDPDGNVVLVGQRSPAAAEARVEPTGPEARFSLIRQAAETVARRGGAPASCQIGAADGTACPEPAEVKLADTWGATVWGCLSHVDEALINAPAAFIAVEDDQGLGPWLSRRSAKL</sequence>
<protein>
    <recommendedName>
        <fullName evidence="3">VOC domain-containing protein</fullName>
    </recommendedName>
</protein>
<dbReference type="Gene3D" id="3.10.180.10">
    <property type="entry name" value="2,3-Dihydroxybiphenyl 1,2-Dioxygenase, domain 1"/>
    <property type="match status" value="1"/>
</dbReference>
<dbReference type="CDD" id="cd06587">
    <property type="entry name" value="VOC"/>
    <property type="match status" value="1"/>
</dbReference>
<keyword evidence="2" id="KW-1185">Reference proteome</keyword>
<proteinExistence type="predicted"/>
<accession>A0A7W7M9M8</accession>
<dbReference type="AlphaFoldDB" id="A0A7W7M9M8"/>
<evidence type="ECO:0000313" key="2">
    <source>
        <dbReference type="Proteomes" id="UP000546162"/>
    </source>
</evidence>
<evidence type="ECO:0000313" key="1">
    <source>
        <dbReference type="EMBL" id="MBB4742159.1"/>
    </source>
</evidence>
<name>A0A7W7M9M8_9ACTN</name>
<comment type="caution">
    <text evidence="1">The sequence shown here is derived from an EMBL/GenBank/DDBJ whole genome shotgun (WGS) entry which is preliminary data.</text>
</comment>
<dbReference type="Proteomes" id="UP000546162">
    <property type="component" value="Unassembled WGS sequence"/>
</dbReference>
<dbReference type="EMBL" id="JACHNB010000001">
    <property type="protein sequence ID" value="MBB4742159.1"/>
    <property type="molecule type" value="Genomic_DNA"/>
</dbReference>
<gene>
    <name evidence="1" type="ORF">BJY16_005618</name>
</gene>
<dbReference type="SUPFAM" id="SSF54593">
    <property type="entry name" value="Glyoxalase/Bleomycin resistance protein/Dihydroxybiphenyl dioxygenase"/>
    <property type="match status" value="1"/>
</dbReference>
<organism evidence="1 2">
    <name type="scientific">Actinoplanes octamycinicus</name>
    <dbReference type="NCBI Taxonomy" id="135948"/>
    <lineage>
        <taxon>Bacteria</taxon>
        <taxon>Bacillati</taxon>
        <taxon>Actinomycetota</taxon>
        <taxon>Actinomycetes</taxon>
        <taxon>Micromonosporales</taxon>
        <taxon>Micromonosporaceae</taxon>
        <taxon>Actinoplanes</taxon>
    </lineage>
</organism>